<sequence length="365" mass="41900">MKSKPEERDDAARRLFGRVGDLPVFFAFCDDLLCQENDFLLRLNNQNAGDQLTYKNILHVVDILKHNPQMTKNETFQSLCEGASFSSRIEKIINLAVQAMVMIDCAANRHHATDFNLGGHRPISWLSQEKYVDFVERSFPVGCELSMKRADETVEDKASMKAWKLQKRLGISFRGTDNLAEHLLFDPKSNCLYLFHHAKFLKAHLENCRSHNRPLGMSLLESLKVGTVPPQLLVETLHSIQSILFPPIDPKSASILDKLISKRGGYFDRECAEYEGYQIFQEPPEDFKYIYWGERLAILRELLKNRPPRNKLERWLRWQTSESNALFVALLALLISICVGIISIVLACVQIWIGWMAWKHPVGQG</sequence>
<keyword evidence="1" id="KW-0812">Transmembrane</keyword>
<keyword evidence="1" id="KW-0472">Membrane</keyword>
<gene>
    <name evidence="2" type="ORF">VFPPC_07501</name>
</gene>
<keyword evidence="1" id="KW-1133">Transmembrane helix</keyword>
<accession>A0A179FK01</accession>
<reference evidence="2 3" key="1">
    <citation type="journal article" date="2016" name="PLoS Pathog.">
        <title>Biosynthesis of antibiotic leucinostatins in bio-control fungus Purpureocillium lilacinum and their inhibition on phytophthora revealed by genome mining.</title>
        <authorList>
            <person name="Wang G."/>
            <person name="Liu Z."/>
            <person name="Lin R."/>
            <person name="Li E."/>
            <person name="Mao Z."/>
            <person name="Ling J."/>
            <person name="Yang Y."/>
            <person name="Yin W.B."/>
            <person name="Xie B."/>
        </authorList>
    </citation>
    <scope>NUCLEOTIDE SEQUENCE [LARGE SCALE GENOMIC DNA]</scope>
    <source>
        <strain evidence="2">170</strain>
    </source>
</reference>
<dbReference type="Proteomes" id="UP000078397">
    <property type="component" value="Unassembled WGS sequence"/>
</dbReference>
<evidence type="ECO:0000313" key="3">
    <source>
        <dbReference type="Proteomes" id="UP000078397"/>
    </source>
</evidence>
<dbReference type="EMBL" id="LSBJ02000004">
    <property type="protein sequence ID" value="OAQ65864.1"/>
    <property type="molecule type" value="Genomic_DNA"/>
</dbReference>
<dbReference type="RefSeq" id="XP_018142951.1">
    <property type="nucleotide sequence ID" value="XM_018286348.1"/>
</dbReference>
<protein>
    <submittedName>
        <fullName evidence="2">Uncharacterized protein</fullName>
    </submittedName>
</protein>
<comment type="caution">
    <text evidence="2">The sequence shown here is derived from an EMBL/GenBank/DDBJ whole genome shotgun (WGS) entry which is preliminary data.</text>
</comment>
<dbReference type="STRING" id="1380566.A0A179FK01"/>
<dbReference type="OrthoDB" id="5428890at2759"/>
<proteinExistence type="predicted"/>
<evidence type="ECO:0000256" key="1">
    <source>
        <dbReference type="SAM" id="Phobius"/>
    </source>
</evidence>
<keyword evidence="3" id="KW-1185">Reference proteome</keyword>
<dbReference type="AlphaFoldDB" id="A0A179FK01"/>
<name>A0A179FK01_METCM</name>
<evidence type="ECO:0000313" key="2">
    <source>
        <dbReference type="EMBL" id="OAQ65864.1"/>
    </source>
</evidence>
<dbReference type="KEGG" id="pchm:VFPPC_07501"/>
<feature type="transmembrane region" description="Helical" evidence="1">
    <location>
        <begin position="325"/>
        <end position="353"/>
    </location>
</feature>
<organism evidence="2 3">
    <name type="scientific">Pochonia chlamydosporia 170</name>
    <dbReference type="NCBI Taxonomy" id="1380566"/>
    <lineage>
        <taxon>Eukaryota</taxon>
        <taxon>Fungi</taxon>
        <taxon>Dikarya</taxon>
        <taxon>Ascomycota</taxon>
        <taxon>Pezizomycotina</taxon>
        <taxon>Sordariomycetes</taxon>
        <taxon>Hypocreomycetidae</taxon>
        <taxon>Hypocreales</taxon>
        <taxon>Clavicipitaceae</taxon>
        <taxon>Pochonia</taxon>
    </lineage>
</organism>
<dbReference type="GeneID" id="28850342"/>